<dbReference type="Pfam" id="PF10590">
    <property type="entry name" value="PNP_phzG_C"/>
    <property type="match status" value="1"/>
</dbReference>
<dbReference type="EMBL" id="LNIX01000003">
    <property type="protein sequence ID" value="OXA56833.1"/>
    <property type="molecule type" value="Genomic_DNA"/>
</dbReference>
<reference evidence="10 11" key="1">
    <citation type="submission" date="2015-12" db="EMBL/GenBank/DDBJ databases">
        <title>The genome of Folsomia candida.</title>
        <authorList>
            <person name="Faddeeva A."/>
            <person name="Derks M.F."/>
            <person name="Anvar Y."/>
            <person name="Smit S."/>
            <person name="Van Straalen N."/>
            <person name="Roelofs D."/>
        </authorList>
    </citation>
    <scope>NUCLEOTIDE SEQUENCE [LARGE SCALE GENOMIC DNA]</scope>
    <source>
        <strain evidence="10 11">VU population</strain>
        <tissue evidence="10">Whole body</tissue>
    </source>
</reference>
<comment type="cofactor">
    <cofactor evidence="1">
        <name>FMN</name>
        <dbReference type="ChEBI" id="CHEBI:58210"/>
    </cofactor>
</comment>
<dbReference type="SUPFAM" id="SSF50475">
    <property type="entry name" value="FMN-binding split barrel"/>
    <property type="match status" value="1"/>
</dbReference>
<comment type="caution">
    <text evidence="10">The sequence shown here is derived from an EMBL/GenBank/DDBJ whole genome shotgun (WGS) entry which is preliminary data.</text>
</comment>
<dbReference type="GO" id="GO:0008615">
    <property type="term" value="P:pyridoxine biosynthetic process"/>
    <property type="evidence" value="ECO:0007669"/>
    <property type="project" value="InterPro"/>
</dbReference>
<dbReference type="OrthoDB" id="303614at2759"/>
<evidence type="ECO:0000313" key="11">
    <source>
        <dbReference type="Proteomes" id="UP000198287"/>
    </source>
</evidence>
<gene>
    <name evidence="10" type="ORF">Fcan01_06613</name>
</gene>
<organism evidence="10 11">
    <name type="scientific">Folsomia candida</name>
    <name type="common">Springtail</name>
    <dbReference type="NCBI Taxonomy" id="158441"/>
    <lineage>
        <taxon>Eukaryota</taxon>
        <taxon>Metazoa</taxon>
        <taxon>Ecdysozoa</taxon>
        <taxon>Arthropoda</taxon>
        <taxon>Hexapoda</taxon>
        <taxon>Collembola</taxon>
        <taxon>Entomobryomorpha</taxon>
        <taxon>Isotomoidea</taxon>
        <taxon>Isotomidae</taxon>
        <taxon>Proisotominae</taxon>
        <taxon>Folsomia</taxon>
    </lineage>
</organism>
<comment type="pathway">
    <text evidence="3">Cofactor metabolism; pyridoxal 5'-phosphate salvage; pyridoxal 5'-phosphate from pyridoxine 5'-phosphate: step 1/1.</text>
</comment>
<keyword evidence="8" id="KW-0812">Transmembrane</keyword>
<feature type="transmembrane region" description="Helical" evidence="8">
    <location>
        <begin position="25"/>
        <end position="43"/>
    </location>
</feature>
<dbReference type="UniPathway" id="UPA01068">
    <property type="reaction ID" value="UER00304"/>
</dbReference>
<evidence type="ECO:0000256" key="3">
    <source>
        <dbReference type="ARBA" id="ARBA00005037"/>
    </source>
</evidence>
<sequence length="285" mass="32893">MLQSPWISRQRVVPFWGQNVKMDRFNFYKLMTLLVGSIIVIQAPKWTNSFIMRHYKLSLGIEAINLTQTKDPLKLFKMWRDEANTLSTLNPRPDVVTIATLGEDGPSTQIVMLRDISDTGFKFYVTTPVTKNLAQNNISFTVVWTFKKSEETFGMRYITVHGITEKIPVNETKELFKLETPTSKIRLILQSQKNDKKQNLSERLQPLLDMYNQNPKQFHKQEMPSEWSGYIIKPKTLEFFQGTKATLGQRIKFSKKSDVKNNSTNLLSDGACGGEKGWIFQVMEP</sequence>
<dbReference type="EC" id="1.4.3.5" evidence="4"/>
<keyword evidence="7" id="KW-0560">Oxidoreductase</keyword>
<evidence type="ECO:0000256" key="4">
    <source>
        <dbReference type="ARBA" id="ARBA00012801"/>
    </source>
</evidence>
<protein>
    <recommendedName>
        <fullName evidence="4">pyridoxal 5'-phosphate synthase</fullName>
        <ecNumber evidence="4">1.4.3.5</ecNumber>
    </recommendedName>
</protein>
<dbReference type="AlphaFoldDB" id="A0A226EGP4"/>
<dbReference type="GO" id="GO:0004733">
    <property type="term" value="F:pyridoxamine phosphate oxidase activity"/>
    <property type="evidence" value="ECO:0007669"/>
    <property type="project" value="UniProtKB-EC"/>
</dbReference>
<keyword evidence="11" id="KW-1185">Reference proteome</keyword>
<dbReference type="GO" id="GO:0010181">
    <property type="term" value="F:FMN binding"/>
    <property type="evidence" value="ECO:0007669"/>
    <property type="project" value="InterPro"/>
</dbReference>
<dbReference type="STRING" id="158441.A0A226EGP4"/>
<name>A0A226EGP4_FOLCA</name>
<evidence type="ECO:0000256" key="2">
    <source>
        <dbReference type="ARBA" id="ARBA00004738"/>
    </source>
</evidence>
<evidence type="ECO:0000313" key="10">
    <source>
        <dbReference type="EMBL" id="OXA56833.1"/>
    </source>
</evidence>
<evidence type="ECO:0000256" key="8">
    <source>
        <dbReference type="SAM" id="Phobius"/>
    </source>
</evidence>
<dbReference type="InterPro" id="IPR019576">
    <property type="entry name" value="Pyridoxamine_oxidase_dimer_C"/>
</dbReference>
<keyword evidence="5" id="KW-0285">Flavoprotein</keyword>
<dbReference type="OMA" id="WRDEANT"/>
<dbReference type="InterPro" id="IPR012349">
    <property type="entry name" value="Split_barrel_FMN-bd"/>
</dbReference>
<dbReference type="Proteomes" id="UP000198287">
    <property type="component" value="Unassembled WGS sequence"/>
</dbReference>
<dbReference type="PANTHER" id="PTHR10851">
    <property type="entry name" value="PYRIDOXINE-5-PHOSPHATE OXIDASE"/>
    <property type="match status" value="1"/>
</dbReference>
<evidence type="ECO:0000259" key="9">
    <source>
        <dbReference type="Pfam" id="PF10590"/>
    </source>
</evidence>
<proteinExistence type="predicted"/>
<evidence type="ECO:0000256" key="6">
    <source>
        <dbReference type="ARBA" id="ARBA00022643"/>
    </source>
</evidence>
<feature type="domain" description="Pyridoxine 5'-phosphate oxidase dimerisation C-terminal" evidence="9">
    <location>
        <begin position="227"/>
        <end position="257"/>
    </location>
</feature>
<dbReference type="PANTHER" id="PTHR10851:SF0">
    <property type="entry name" value="PYRIDOXINE-5'-PHOSPHATE OXIDASE"/>
    <property type="match status" value="1"/>
</dbReference>
<accession>A0A226EGP4</accession>
<keyword evidence="8" id="KW-1133">Transmembrane helix</keyword>
<evidence type="ECO:0000256" key="5">
    <source>
        <dbReference type="ARBA" id="ARBA00022630"/>
    </source>
</evidence>
<keyword evidence="8" id="KW-0472">Membrane</keyword>
<evidence type="ECO:0000256" key="7">
    <source>
        <dbReference type="ARBA" id="ARBA00023002"/>
    </source>
</evidence>
<dbReference type="InterPro" id="IPR000659">
    <property type="entry name" value="Pyridox_Oxase"/>
</dbReference>
<keyword evidence="6" id="KW-0288">FMN</keyword>
<dbReference type="Gene3D" id="2.30.110.10">
    <property type="entry name" value="Electron Transport, Fmn-binding Protein, Chain A"/>
    <property type="match status" value="1"/>
</dbReference>
<evidence type="ECO:0000256" key="1">
    <source>
        <dbReference type="ARBA" id="ARBA00001917"/>
    </source>
</evidence>
<comment type="pathway">
    <text evidence="2">Cofactor metabolism; pyridoxal 5'-phosphate salvage; pyridoxal 5'-phosphate from pyridoxamine 5'-phosphate: step 1/1.</text>
</comment>